<keyword evidence="13" id="KW-0472">Membrane</keyword>
<dbReference type="CDD" id="cd01098">
    <property type="entry name" value="PAN_AP_plant"/>
    <property type="match status" value="1"/>
</dbReference>
<dbReference type="Pfam" id="PF07714">
    <property type="entry name" value="PK_Tyr_Ser-Thr"/>
    <property type="match status" value="1"/>
</dbReference>
<dbReference type="GO" id="GO:0005886">
    <property type="term" value="C:plasma membrane"/>
    <property type="evidence" value="ECO:0007669"/>
    <property type="project" value="TreeGrafter"/>
</dbReference>
<feature type="domain" description="Protein kinase" evidence="15">
    <location>
        <begin position="343"/>
        <end position="621"/>
    </location>
</feature>
<dbReference type="STRING" id="3818.A0A445C0Z5"/>
<dbReference type="GO" id="GO:0005524">
    <property type="term" value="F:ATP binding"/>
    <property type="evidence" value="ECO:0007669"/>
    <property type="project" value="UniProtKB-KW"/>
</dbReference>
<evidence type="ECO:0000256" key="2">
    <source>
        <dbReference type="ARBA" id="ARBA00022527"/>
    </source>
</evidence>
<protein>
    <recommendedName>
        <fullName evidence="1">non-specific serine/threonine protein kinase</fullName>
        <ecNumber evidence="1">2.7.11.1</ecNumber>
    </recommendedName>
</protein>
<dbReference type="PROSITE" id="PS50026">
    <property type="entry name" value="EGF_3"/>
    <property type="match status" value="1"/>
</dbReference>
<dbReference type="SMART" id="SM00473">
    <property type="entry name" value="PAN_AP"/>
    <property type="match status" value="1"/>
</dbReference>
<evidence type="ECO:0000256" key="8">
    <source>
        <dbReference type="ARBA" id="ARBA00023157"/>
    </source>
</evidence>
<keyword evidence="8" id="KW-1015">Disulfide bond</keyword>
<dbReference type="PANTHER" id="PTHR27002">
    <property type="entry name" value="RECEPTOR-LIKE SERINE/THREONINE-PROTEIN KINASE SD1-8"/>
    <property type="match status" value="1"/>
</dbReference>
<organism evidence="18 19">
    <name type="scientific">Arachis hypogaea</name>
    <name type="common">Peanut</name>
    <dbReference type="NCBI Taxonomy" id="3818"/>
    <lineage>
        <taxon>Eukaryota</taxon>
        <taxon>Viridiplantae</taxon>
        <taxon>Streptophyta</taxon>
        <taxon>Embryophyta</taxon>
        <taxon>Tracheophyta</taxon>
        <taxon>Spermatophyta</taxon>
        <taxon>Magnoliopsida</taxon>
        <taxon>eudicotyledons</taxon>
        <taxon>Gunneridae</taxon>
        <taxon>Pentapetalae</taxon>
        <taxon>rosids</taxon>
        <taxon>fabids</taxon>
        <taxon>Fabales</taxon>
        <taxon>Fabaceae</taxon>
        <taxon>Papilionoideae</taxon>
        <taxon>50 kb inversion clade</taxon>
        <taxon>dalbergioids sensu lato</taxon>
        <taxon>Dalbergieae</taxon>
        <taxon>Pterocarpus clade</taxon>
        <taxon>Arachis</taxon>
    </lineage>
</organism>
<dbReference type="Pfam" id="PF00954">
    <property type="entry name" value="S_locus_glycop"/>
    <property type="match status" value="1"/>
</dbReference>
<dbReference type="InterPro" id="IPR011009">
    <property type="entry name" value="Kinase-like_dom_sf"/>
</dbReference>
<dbReference type="Gene3D" id="1.10.510.10">
    <property type="entry name" value="Transferase(Phosphotransferase) domain 1"/>
    <property type="match status" value="1"/>
</dbReference>
<keyword evidence="2" id="KW-0723">Serine/threonine-protein kinase</keyword>
<dbReference type="PROSITE" id="PS50011">
    <property type="entry name" value="PROTEIN_KINASE_DOM"/>
    <property type="match status" value="1"/>
</dbReference>
<evidence type="ECO:0000256" key="9">
    <source>
        <dbReference type="ARBA" id="ARBA00023180"/>
    </source>
</evidence>
<keyword evidence="19" id="KW-1185">Reference proteome</keyword>
<keyword evidence="3" id="KW-0808">Transferase</keyword>
<dbReference type="InterPro" id="IPR001245">
    <property type="entry name" value="Ser-Thr/Tyr_kinase_cat_dom"/>
</dbReference>
<dbReference type="Pfam" id="PF08276">
    <property type="entry name" value="PAN_2"/>
    <property type="match status" value="1"/>
</dbReference>
<evidence type="ECO:0000256" key="1">
    <source>
        <dbReference type="ARBA" id="ARBA00012513"/>
    </source>
</evidence>
<keyword evidence="9" id="KW-0325">Glycoprotein</keyword>
<evidence type="ECO:0000256" key="10">
    <source>
        <dbReference type="ARBA" id="ARBA00047899"/>
    </source>
</evidence>
<comment type="catalytic activity">
    <reaction evidence="11">
        <text>L-seryl-[protein] + ATP = O-phospho-L-seryl-[protein] + ADP + H(+)</text>
        <dbReference type="Rhea" id="RHEA:17989"/>
        <dbReference type="Rhea" id="RHEA-COMP:9863"/>
        <dbReference type="Rhea" id="RHEA-COMP:11604"/>
        <dbReference type="ChEBI" id="CHEBI:15378"/>
        <dbReference type="ChEBI" id="CHEBI:29999"/>
        <dbReference type="ChEBI" id="CHEBI:30616"/>
        <dbReference type="ChEBI" id="CHEBI:83421"/>
        <dbReference type="ChEBI" id="CHEBI:456216"/>
        <dbReference type="EC" id="2.7.11.1"/>
    </reaction>
</comment>
<evidence type="ECO:0000256" key="7">
    <source>
        <dbReference type="ARBA" id="ARBA00022840"/>
    </source>
</evidence>
<keyword evidence="13" id="KW-0812">Transmembrane</keyword>
<keyword evidence="12" id="KW-0245">EGF-like domain</keyword>
<keyword evidence="4 14" id="KW-0732">Signal</keyword>
<dbReference type="EC" id="2.7.11.1" evidence="1"/>
<evidence type="ECO:0000256" key="5">
    <source>
        <dbReference type="ARBA" id="ARBA00022741"/>
    </source>
</evidence>
<keyword evidence="5" id="KW-0547">Nucleotide-binding</keyword>
<dbReference type="PROSITE" id="PS00108">
    <property type="entry name" value="PROTEIN_KINASE_ST"/>
    <property type="match status" value="1"/>
</dbReference>
<evidence type="ECO:0000313" key="19">
    <source>
        <dbReference type="Proteomes" id="UP000289738"/>
    </source>
</evidence>
<dbReference type="EMBL" id="SDMP01000008">
    <property type="protein sequence ID" value="RYR44595.1"/>
    <property type="molecule type" value="Genomic_DNA"/>
</dbReference>
<dbReference type="Proteomes" id="UP000289738">
    <property type="component" value="Chromosome A08"/>
</dbReference>
<dbReference type="PROSITE" id="PS50948">
    <property type="entry name" value="PAN"/>
    <property type="match status" value="1"/>
</dbReference>
<evidence type="ECO:0000256" key="14">
    <source>
        <dbReference type="SAM" id="SignalP"/>
    </source>
</evidence>
<proteinExistence type="predicted"/>
<dbReference type="Gene3D" id="3.30.200.20">
    <property type="entry name" value="Phosphorylase Kinase, domain 1"/>
    <property type="match status" value="1"/>
</dbReference>
<dbReference type="InterPro" id="IPR000858">
    <property type="entry name" value="S_locus_glycoprot_dom"/>
</dbReference>
<feature type="domain" description="EGF-like" evidence="16">
    <location>
        <begin position="129"/>
        <end position="166"/>
    </location>
</feature>
<dbReference type="SMART" id="SM00220">
    <property type="entry name" value="S_TKc"/>
    <property type="match status" value="1"/>
</dbReference>
<dbReference type="AlphaFoldDB" id="A0A445C0Z5"/>
<comment type="caution">
    <text evidence="18">The sequence shown here is derived from an EMBL/GenBank/DDBJ whole genome shotgun (WGS) entry which is preliminary data.</text>
</comment>
<feature type="transmembrane region" description="Helical" evidence="13">
    <location>
        <begin position="282"/>
        <end position="303"/>
    </location>
</feature>
<dbReference type="InterPro" id="IPR008271">
    <property type="entry name" value="Ser/Thr_kinase_AS"/>
</dbReference>
<dbReference type="GO" id="GO:0004674">
    <property type="term" value="F:protein serine/threonine kinase activity"/>
    <property type="evidence" value="ECO:0007669"/>
    <property type="project" value="UniProtKB-KW"/>
</dbReference>
<evidence type="ECO:0000256" key="3">
    <source>
        <dbReference type="ARBA" id="ARBA00022679"/>
    </source>
</evidence>
<keyword evidence="7" id="KW-0067">ATP-binding</keyword>
<evidence type="ECO:0000259" key="17">
    <source>
        <dbReference type="PROSITE" id="PS50948"/>
    </source>
</evidence>
<keyword evidence="6" id="KW-0418">Kinase</keyword>
<evidence type="ECO:0000256" key="12">
    <source>
        <dbReference type="PROSITE-ProRule" id="PRU00076"/>
    </source>
</evidence>
<evidence type="ECO:0000259" key="16">
    <source>
        <dbReference type="PROSITE" id="PS50026"/>
    </source>
</evidence>
<feature type="domain" description="Apple" evidence="17">
    <location>
        <begin position="185"/>
        <end position="268"/>
    </location>
</feature>
<comment type="caution">
    <text evidence="12">Lacks conserved residue(s) required for the propagation of feature annotation.</text>
</comment>
<evidence type="ECO:0000256" key="6">
    <source>
        <dbReference type="ARBA" id="ARBA00022777"/>
    </source>
</evidence>
<feature type="chain" id="PRO_5019055126" description="non-specific serine/threonine protein kinase" evidence="14">
    <location>
        <begin position="21"/>
        <end position="660"/>
    </location>
</feature>
<gene>
    <name evidence="18" type="ORF">Ahy_A08g040905</name>
</gene>
<dbReference type="GO" id="GO:0048544">
    <property type="term" value="P:recognition of pollen"/>
    <property type="evidence" value="ECO:0007669"/>
    <property type="project" value="InterPro"/>
</dbReference>
<evidence type="ECO:0000313" key="18">
    <source>
        <dbReference type="EMBL" id="RYR44595.1"/>
    </source>
</evidence>
<feature type="signal peptide" evidence="14">
    <location>
        <begin position="1"/>
        <end position="20"/>
    </location>
</feature>
<evidence type="ECO:0000256" key="13">
    <source>
        <dbReference type="SAM" id="Phobius"/>
    </source>
</evidence>
<sequence>MGIPSFTVMLAYMLYSSSLAIELDSIHVSQSLSDGMTLVSQGAKFELGFFSPGNSSHERYLGICGFPDLSFTYVFEDSFVTNKDEISYSYNTKLDSIIARALISQTSQSLTSYLWDDNLQNWKVSASTPGDVCDKYDLCGAYAYCSVAESQHVCQCFKGFSPKSPEEWNSNNSSQGCIRDDPLSCNVTTSDVFVKYTGLKVPDTQHTKLHENITLDECRNLCLKNCSCMAYTNSDIRGGGSGCAMWFGDLIDMKLFQNGGQDLYIRMPAFESGLQHPHKQKVIIASTIAASCATLLLCVYVIYRLRRNNIEKSKIEGYMEAYVNDADLPLFDLLTITTATQKFSLNNKIGQGGFEPVYKGRLTDGLEIAVKRLSNSSRQGMTEFITEVKLIAKLQHRNLVKLLGCCIQGEEILLVYEYVVNGSLDTFIFDQTKSKLLDWPQCLGIIFGLTRGLLYLHQDSRLRIIHRDLKASNVLLDDKLNPKISDFGMARTFGGDQTEGNTNRVVGTYGYMAPEYAIDGLYSIKSDVFSFGILMMEIICGTKNRALCHANQTLNLIGYAWRVWKEEKALELIDSSIKESCVISEALRCIHVSLLCVQQYPEDRPTMASVILMLASEMDLVEPKEPGFFPKRVSIEANSQPHQCEVSTNDELTVTSLDGR</sequence>
<dbReference type="InterPro" id="IPR000719">
    <property type="entry name" value="Prot_kinase_dom"/>
</dbReference>
<dbReference type="Gene3D" id="3.50.4.10">
    <property type="entry name" value="Hepatocyte Growth Factor"/>
    <property type="match status" value="1"/>
</dbReference>
<evidence type="ECO:0000259" key="15">
    <source>
        <dbReference type="PROSITE" id="PS50011"/>
    </source>
</evidence>
<dbReference type="SUPFAM" id="SSF56112">
    <property type="entry name" value="Protein kinase-like (PK-like)"/>
    <property type="match status" value="1"/>
</dbReference>
<reference evidence="18 19" key="1">
    <citation type="submission" date="2019-01" db="EMBL/GenBank/DDBJ databases">
        <title>Sequencing of cultivated peanut Arachis hypogaea provides insights into genome evolution and oil improvement.</title>
        <authorList>
            <person name="Chen X."/>
        </authorList>
    </citation>
    <scope>NUCLEOTIDE SEQUENCE [LARGE SCALE GENOMIC DNA]</scope>
    <source>
        <strain evidence="19">cv. Fuhuasheng</strain>
        <tissue evidence="18">Leaves</tissue>
    </source>
</reference>
<dbReference type="PANTHER" id="PTHR27002:SF930">
    <property type="entry name" value="RECEPTOR-LIKE SERINE_THREONINE-PROTEIN KINASE"/>
    <property type="match status" value="1"/>
</dbReference>
<dbReference type="InterPro" id="IPR003609">
    <property type="entry name" value="Pan_app"/>
</dbReference>
<accession>A0A445C0Z5</accession>
<evidence type="ECO:0000256" key="4">
    <source>
        <dbReference type="ARBA" id="ARBA00022729"/>
    </source>
</evidence>
<comment type="catalytic activity">
    <reaction evidence="10">
        <text>L-threonyl-[protein] + ATP = O-phospho-L-threonyl-[protein] + ADP + H(+)</text>
        <dbReference type="Rhea" id="RHEA:46608"/>
        <dbReference type="Rhea" id="RHEA-COMP:11060"/>
        <dbReference type="Rhea" id="RHEA-COMP:11605"/>
        <dbReference type="ChEBI" id="CHEBI:15378"/>
        <dbReference type="ChEBI" id="CHEBI:30013"/>
        <dbReference type="ChEBI" id="CHEBI:30616"/>
        <dbReference type="ChEBI" id="CHEBI:61977"/>
        <dbReference type="ChEBI" id="CHEBI:456216"/>
        <dbReference type="EC" id="2.7.11.1"/>
    </reaction>
</comment>
<dbReference type="FunFam" id="3.30.200.20:FF:000195">
    <property type="entry name" value="G-type lectin S-receptor-like serine/threonine-protein kinase"/>
    <property type="match status" value="1"/>
</dbReference>
<evidence type="ECO:0000256" key="11">
    <source>
        <dbReference type="ARBA" id="ARBA00048679"/>
    </source>
</evidence>
<dbReference type="FunFam" id="1.10.510.10:FF:000060">
    <property type="entry name" value="G-type lectin S-receptor-like serine/threonine-protein kinase"/>
    <property type="match status" value="1"/>
</dbReference>
<keyword evidence="13" id="KW-1133">Transmembrane helix</keyword>
<name>A0A445C0Z5_ARAHY</name>
<dbReference type="InterPro" id="IPR000742">
    <property type="entry name" value="EGF"/>
</dbReference>